<feature type="repeat" description="TPR" evidence="3">
    <location>
        <begin position="1052"/>
        <end position="1085"/>
    </location>
</feature>
<dbReference type="InterPro" id="IPR039226">
    <property type="entry name" value="Ski3/TTC37"/>
</dbReference>
<evidence type="ECO:0008006" key="8">
    <source>
        <dbReference type="Google" id="ProtNLM"/>
    </source>
</evidence>
<evidence type="ECO:0000313" key="5">
    <source>
        <dbReference type="EMBL" id="CAI5719592.1"/>
    </source>
</evidence>
<accession>A0AAV0TH96</accession>
<evidence type="ECO:0000313" key="4">
    <source>
        <dbReference type="EMBL" id="CAH0487701.1"/>
    </source>
</evidence>
<dbReference type="Proteomes" id="UP001157938">
    <property type="component" value="Unassembled WGS sequence"/>
</dbReference>
<evidence type="ECO:0000256" key="2">
    <source>
        <dbReference type="ARBA" id="ARBA00022803"/>
    </source>
</evidence>
<protein>
    <recommendedName>
        <fullName evidence="8">Superkiller protein 3</fullName>
    </recommendedName>
</protein>
<evidence type="ECO:0000313" key="6">
    <source>
        <dbReference type="Proteomes" id="UP001157938"/>
    </source>
</evidence>
<sequence length="1579" mass="173954">MSASMLRQMLVDAAAFLKAERYHEAKESARRVTQFDPTNFNAFMCVGLSCFHLQQWEECEEAYRRAADLKPEMPAPWKHLVDLFEAINNIKRKLEPLEKLVEINLRGKKLKRCQKWVAEVAAIALELKMLPKAFDSWYTLVGKQAGALRQVSLDKTPNEELPSSLNIWLQLVDILQHPGFSLSDCCGSYSMEEISSHFFAVVSRSDWAVQNEEVDALRPRVDVAITFFMRFHLDILKASNNKSTSIKTVDALAMSSIELFPESKIPAEYLLLRSEDQDSPIKLEKAKEIATGLFANYPKSPMALVFKAVEYLCEGNSSEARESLVEALAGYSSSSFQECALCIRAQIELASIALAARDVEGCLNRLALARKVVNDKTKSLGTKGPLHDIYSEVNVMFMTAAAREYSCESDKALEYYHGVMKSTDLHFAVRAAIAAAELLAGKSRQKEAFDVIDSVSLTEVEDESMRATVLCLRGWLQFQLGYFQQAQALLEANVSKIKPSDVFGRGRTLKRLAIVYWHLGGFYQTAKTGCFGHLLRAAKLTPSDAEIFSWLGKWYQEVASDILRAEKCFLKALSLSPINELAGVGLTNLYDLQGKYEANVTLWRQVTKDQEVAPTWALLRLVQHLVEQNDETAVGKMHLVLRNDPLNARYWVILAHIYRNFNKQVSAQRSYLKAIELGEESWCVRCELARIEGSLLLFDDALKRIKPIITGELSDGDPDVTVASMIYSDLLFQQAKYLCAEGLYGNAATKVKKASHILNGLPSTSLVSASVEACKLIGDIHCFAFYLSPENFSGEGSSWVDFISVGRKAYEAAVVLARKSKMTVDDSNAVVMAERYYDIGLSYWYEAQALNNIHGIHTSAFSARSGPTHTDEDATIAKLKAKASMNFKLALHEDPSCSLAWNGLALVSGNLLVKQFAWARSIQTGSNSDATWANLGMFYVSHADTVPATAHLAQKSFVQLQSMNPSNPSMWNGYAMLARRYASSAVQQRKSIEAFDCALQAGLDLDALLGLCMALLDFEGTVGESTTNTQEHGHEQMMFYLHKYLERDPFNGDAWYALGITQHRLGLYSKALTSYARAASLLQAHEGLEWNTLLTTLGKLSCEFEGSSTDESTLLHKISAQINPSRGGSSALQAIVQAQILYRQSKGGKSLDLLQALLSEEDTQSNDSETVALVGLSMASLLTDEFAAQATRLATASKNHLLSSVDQAESTLSRRDHLNLQLVELHERWVGAEDAYLTRLHALSRTNDGFNSNTLWMRLAFATIDSQTLQVSGCLAEYLRAAASSFPSCGEETVDRNFLDALLGLFKAGPSGTKGLCLDSQKLVRAQPWNPQAYIVAGTSVLKRVSLEAKHESHDDVLRQLLRLLQTGLSLLGDPSDNEYDCAQLELLMSYCFLKLGDEDGAFAISSKALNRVTTGKESGSLVRSVDLDLLEARLLSILDTVKAINKYLATIAAVSDGAASSSGRLVPILIELAGLYEEQQLLDAAINVWKLVASLTAARPVGSTDTDDDTSSVTTATSSNSEIATCFLANLRLSLLYGKKNNVKHARKHIKVAVTLAEAGSDSNSSTVAAFVENVFAN</sequence>
<keyword evidence="6" id="KW-1185">Reference proteome</keyword>
<dbReference type="PANTHER" id="PTHR15704:SF7">
    <property type="entry name" value="SUPERKILLER COMPLEX PROTEIN 3"/>
    <property type="match status" value="1"/>
</dbReference>
<dbReference type="InterPro" id="IPR011990">
    <property type="entry name" value="TPR-like_helical_dom_sf"/>
</dbReference>
<reference evidence="4 6" key="1">
    <citation type="submission" date="2021-11" db="EMBL/GenBank/DDBJ databases">
        <authorList>
            <person name="Islam A."/>
            <person name="Islam S."/>
            <person name="Flora M.S."/>
            <person name="Rahman M."/>
            <person name="Ziaur R.M."/>
            <person name="Epstein J.H."/>
            <person name="Hassan M."/>
            <person name="Klassen M."/>
            <person name="Woodard K."/>
            <person name="Webb A."/>
            <person name="Webby R.J."/>
            <person name="El Zowalaty M.E."/>
        </authorList>
    </citation>
    <scope>NUCLEOTIDE SEQUENCE [LARGE SCALE GENOMIC DNA]</scope>
    <source>
        <strain evidence="4">Pf1</strain>
    </source>
</reference>
<proteinExistence type="predicted"/>
<reference evidence="5" key="2">
    <citation type="submission" date="2022-12" db="EMBL/GenBank/DDBJ databases">
        <authorList>
            <person name="Webb A."/>
        </authorList>
    </citation>
    <scope>NUCLEOTIDE SEQUENCE</scope>
    <source>
        <strain evidence="5">Pf2</strain>
    </source>
</reference>
<evidence type="ECO:0000256" key="3">
    <source>
        <dbReference type="PROSITE-ProRule" id="PRU00339"/>
    </source>
</evidence>
<dbReference type="InterPro" id="IPR019734">
    <property type="entry name" value="TPR_rpt"/>
</dbReference>
<dbReference type="EMBL" id="CANTFK010000631">
    <property type="protein sequence ID" value="CAI5719592.1"/>
    <property type="molecule type" value="Genomic_DNA"/>
</dbReference>
<evidence type="ECO:0000313" key="7">
    <source>
        <dbReference type="Proteomes" id="UP001159659"/>
    </source>
</evidence>
<dbReference type="EMBL" id="CAKLBC010000686">
    <property type="protein sequence ID" value="CAH0487701.1"/>
    <property type="molecule type" value="Genomic_DNA"/>
</dbReference>
<keyword evidence="1" id="KW-0677">Repeat</keyword>
<comment type="caution">
    <text evidence="5">The sequence shown here is derived from an EMBL/GenBank/DDBJ whole genome shotgun (WGS) entry which is preliminary data.</text>
</comment>
<dbReference type="PROSITE" id="PS50005">
    <property type="entry name" value="TPR"/>
    <property type="match status" value="1"/>
</dbReference>
<dbReference type="GO" id="GO:0055087">
    <property type="term" value="C:Ski complex"/>
    <property type="evidence" value="ECO:0007669"/>
    <property type="project" value="InterPro"/>
</dbReference>
<dbReference type="GO" id="GO:0006401">
    <property type="term" value="P:RNA catabolic process"/>
    <property type="evidence" value="ECO:0007669"/>
    <property type="project" value="InterPro"/>
</dbReference>
<dbReference type="Proteomes" id="UP001159659">
    <property type="component" value="Unassembled WGS sequence"/>
</dbReference>
<dbReference type="SUPFAM" id="SSF48452">
    <property type="entry name" value="TPR-like"/>
    <property type="match status" value="3"/>
</dbReference>
<dbReference type="Gene3D" id="1.25.40.10">
    <property type="entry name" value="Tetratricopeptide repeat domain"/>
    <property type="match status" value="3"/>
</dbReference>
<keyword evidence="2 3" id="KW-0802">TPR repeat</keyword>
<evidence type="ECO:0000256" key="1">
    <source>
        <dbReference type="ARBA" id="ARBA00022737"/>
    </source>
</evidence>
<name>A0AAV0TH96_9STRA</name>
<dbReference type="PANTHER" id="PTHR15704">
    <property type="entry name" value="SUPERKILLER 3 PROTEIN-RELATED"/>
    <property type="match status" value="1"/>
</dbReference>
<gene>
    <name evidence="4" type="ORF">PFR001_LOCUS3233</name>
    <name evidence="5" type="ORF">PFR002_LOCUS3842</name>
</gene>
<dbReference type="SMART" id="SM00028">
    <property type="entry name" value="TPR"/>
    <property type="match status" value="5"/>
</dbReference>
<organism evidence="5 7">
    <name type="scientific">Peronospora farinosa</name>
    <dbReference type="NCBI Taxonomy" id="134698"/>
    <lineage>
        <taxon>Eukaryota</taxon>
        <taxon>Sar</taxon>
        <taxon>Stramenopiles</taxon>
        <taxon>Oomycota</taxon>
        <taxon>Peronosporomycetes</taxon>
        <taxon>Peronosporales</taxon>
        <taxon>Peronosporaceae</taxon>
        <taxon>Peronospora</taxon>
    </lineage>
</organism>